<dbReference type="EC" id="4.6.1.1" evidence="3"/>
<dbReference type="InterPro" id="IPR008984">
    <property type="entry name" value="SMAD_FHA_dom_sf"/>
</dbReference>
<dbReference type="Gene3D" id="3.30.2320.60">
    <property type="entry name" value="FhaA, phosphopeptide-binding domain (DUF3662)"/>
    <property type="match status" value="1"/>
</dbReference>
<feature type="domain" description="FHA" evidence="2">
    <location>
        <begin position="131"/>
        <end position="180"/>
    </location>
</feature>
<keyword evidence="3" id="KW-0456">Lyase</keyword>
<dbReference type="Pfam" id="PF12401">
    <property type="entry name" value="FhaA_N"/>
    <property type="match status" value="1"/>
</dbReference>
<dbReference type="EMBL" id="CADCUE010000223">
    <property type="protein sequence ID" value="CAA9351554.1"/>
    <property type="molecule type" value="Genomic_DNA"/>
</dbReference>
<proteinExistence type="predicted"/>
<dbReference type="CDD" id="cd00060">
    <property type="entry name" value="FHA"/>
    <property type="match status" value="1"/>
</dbReference>
<dbReference type="InterPro" id="IPR050923">
    <property type="entry name" value="Cell_Proc_Reg/RNA_Proc"/>
</dbReference>
<evidence type="ECO:0000256" key="1">
    <source>
        <dbReference type="ARBA" id="ARBA00022553"/>
    </source>
</evidence>
<dbReference type="GO" id="GO:0004016">
    <property type="term" value="F:adenylate cyclase activity"/>
    <property type="evidence" value="ECO:0007669"/>
    <property type="project" value="UniProtKB-EC"/>
</dbReference>
<dbReference type="PROSITE" id="PS50006">
    <property type="entry name" value="FHA_DOMAIN"/>
    <property type="match status" value="1"/>
</dbReference>
<dbReference type="InterPro" id="IPR022128">
    <property type="entry name" value="FhaA_N"/>
</dbReference>
<sequence length="204" mass="22213">MQPVEVAAALQREAADKKQIVGQGRVLVPNAFVVELGPTDLERFGEWDAPLRSELAGMVEEHARDQGWSFVGDVEVQFERHEELDTGVFRVRSSVVATPDAGGHRTQGIGRPRVVVQTSPERVVLLTRPVTVVGRGADADLRLEDTGVSRAHAELRLDGGTVRVVDLQSTNGTQLNGRRVRIATLTDGDRLDLGATTLVYRSES</sequence>
<dbReference type="PANTHER" id="PTHR23308">
    <property type="entry name" value="NUCLEAR INHIBITOR OF PROTEIN PHOSPHATASE-1"/>
    <property type="match status" value="1"/>
</dbReference>
<dbReference type="InterPro" id="IPR042287">
    <property type="entry name" value="FhaA_N_sf"/>
</dbReference>
<organism evidence="3">
    <name type="scientific">uncultured Frankineae bacterium</name>
    <dbReference type="NCBI Taxonomy" id="437475"/>
    <lineage>
        <taxon>Bacteria</taxon>
        <taxon>Bacillati</taxon>
        <taxon>Actinomycetota</taxon>
        <taxon>Actinomycetes</taxon>
        <taxon>Frankiales</taxon>
        <taxon>environmental samples</taxon>
    </lineage>
</organism>
<name>A0A6J4M921_9ACTN</name>
<dbReference type="InterPro" id="IPR000253">
    <property type="entry name" value="FHA_dom"/>
</dbReference>
<dbReference type="SMART" id="SM00240">
    <property type="entry name" value="FHA"/>
    <property type="match status" value="1"/>
</dbReference>
<gene>
    <name evidence="3" type="ORF">AVDCRST_MAG16-2417</name>
</gene>
<evidence type="ECO:0000259" key="2">
    <source>
        <dbReference type="PROSITE" id="PS50006"/>
    </source>
</evidence>
<reference evidence="3" key="1">
    <citation type="submission" date="2020-02" db="EMBL/GenBank/DDBJ databases">
        <authorList>
            <person name="Meier V. D."/>
        </authorList>
    </citation>
    <scope>NUCLEOTIDE SEQUENCE</scope>
    <source>
        <strain evidence="3">AVDCRST_MAG16</strain>
    </source>
</reference>
<dbReference type="Gene3D" id="2.60.200.20">
    <property type="match status" value="1"/>
</dbReference>
<dbReference type="SUPFAM" id="SSF49879">
    <property type="entry name" value="SMAD/FHA domain"/>
    <property type="match status" value="1"/>
</dbReference>
<accession>A0A6J4M921</accession>
<protein>
    <submittedName>
        <fullName evidence="3">Adenylate cyclase</fullName>
        <ecNumber evidence="3">4.6.1.1</ecNumber>
    </submittedName>
</protein>
<dbReference type="Pfam" id="PF00498">
    <property type="entry name" value="FHA"/>
    <property type="match status" value="1"/>
</dbReference>
<evidence type="ECO:0000313" key="3">
    <source>
        <dbReference type="EMBL" id="CAA9351554.1"/>
    </source>
</evidence>
<keyword evidence="1" id="KW-0597">Phosphoprotein</keyword>
<dbReference type="AlphaFoldDB" id="A0A6J4M921"/>